<feature type="coiled-coil region" evidence="1">
    <location>
        <begin position="193"/>
        <end position="243"/>
    </location>
</feature>
<feature type="compositionally biased region" description="Low complexity" evidence="2">
    <location>
        <begin position="39"/>
        <end position="60"/>
    </location>
</feature>
<dbReference type="InterPro" id="IPR037689">
    <property type="entry name" value="BAG2"/>
</dbReference>
<dbReference type="GO" id="GO:0000774">
    <property type="term" value="F:adenyl-nucleotide exchange factor activity"/>
    <property type="evidence" value="ECO:0007669"/>
    <property type="project" value="InterPro"/>
</dbReference>
<dbReference type="PANTHER" id="PTHR12334:SF6">
    <property type="entry name" value="BAG FAMILY MOLECULAR CHAPERONE REGULATOR 2"/>
    <property type="match status" value="1"/>
</dbReference>
<sequence length="311" mass="36092">MFEKTNRFFDKENDEIDRYLDKRLQAARRKSLQLLENHNPLNYSNSNEDNNNHNTSNMNNIHSFSRSRSVLNDSFDRASKIVDRFRRDVENDEDGGDERRRNRLKQTKSINSTNDKPQQHQQQRKHSQSNDCGDVGSLQKEIIWKTLDKCEKRIHFFREVCFELIDEKTKLLNALHKISCICGSTTFDNEVDLQDIRATVEHLSNRLNSAEILVKPNRSLDQIEAYEKANEYLENLKKILATEGRSGAKKRCISLLSSCSSDDLDVSSDTGNGSLGPIDERFQKMVIDCSLEDQKTIRKKLTSFLEQIDKK</sequence>
<comment type="caution">
    <text evidence="3">The sequence shown here is derived from an EMBL/GenBank/DDBJ whole genome shotgun (WGS) entry which is preliminary data.</text>
</comment>
<evidence type="ECO:0000313" key="4">
    <source>
        <dbReference type="Proteomes" id="UP000616769"/>
    </source>
</evidence>
<dbReference type="GO" id="GO:0051087">
    <property type="term" value="F:protein-folding chaperone binding"/>
    <property type="evidence" value="ECO:0007669"/>
    <property type="project" value="InterPro"/>
</dbReference>
<keyword evidence="1" id="KW-0175">Coiled coil</keyword>
<dbReference type="EMBL" id="JXLN01013448">
    <property type="protein sequence ID" value="KPM09371.1"/>
    <property type="molecule type" value="Genomic_DNA"/>
</dbReference>
<dbReference type="Gene3D" id="1.20.58.890">
    <property type="match status" value="1"/>
</dbReference>
<name>A0A132AEF4_SARSC</name>
<gene>
    <name evidence="3" type="ORF">QR98_0079050</name>
</gene>
<accession>A0A132AEF4</accession>
<reference evidence="3 4" key="1">
    <citation type="journal article" date="2015" name="Parasit. Vectors">
        <title>Draft genome of the scabies mite.</title>
        <authorList>
            <person name="Rider S.D.Jr."/>
            <person name="Morgan M.S."/>
            <person name="Arlian L.G."/>
        </authorList>
    </citation>
    <scope>NUCLEOTIDE SEQUENCE [LARGE SCALE GENOMIC DNA]</scope>
    <source>
        <strain evidence="3">Arlian Lab</strain>
    </source>
</reference>
<dbReference type="GO" id="GO:0050821">
    <property type="term" value="P:protein stabilization"/>
    <property type="evidence" value="ECO:0007669"/>
    <property type="project" value="TreeGrafter"/>
</dbReference>
<feature type="region of interest" description="Disordered" evidence="2">
    <location>
        <begin position="35"/>
        <end position="61"/>
    </location>
</feature>
<dbReference type="Proteomes" id="UP000616769">
    <property type="component" value="Unassembled WGS sequence"/>
</dbReference>
<dbReference type="VEuPathDB" id="VectorBase:SSCA002111"/>
<proteinExistence type="predicted"/>
<evidence type="ECO:0000313" key="3">
    <source>
        <dbReference type="EMBL" id="KPM09371.1"/>
    </source>
</evidence>
<evidence type="ECO:0000256" key="2">
    <source>
        <dbReference type="SAM" id="MobiDB-lite"/>
    </source>
</evidence>
<feature type="region of interest" description="Disordered" evidence="2">
    <location>
        <begin position="90"/>
        <end position="133"/>
    </location>
</feature>
<dbReference type="PANTHER" id="PTHR12334">
    <property type="entry name" value="BAG FAMILY MOLECULAR CHAPERONE REGULATOR 2"/>
    <property type="match status" value="1"/>
</dbReference>
<organism evidence="3 4">
    <name type="scientific">Sarcoptes scabiei</name>
    <name type="common">Itch mite</name>
    <name type="synonym">Acarus scabiei</name>
    <dbReference type="NCBI Taxonomy" id="52283"/>
    <lineage>
        <taxon>Eukaryota</taxon>
        <taxon>Metazoa</taxon>
        <taxon>Ecdysozoa</taxon>
        <taxon>Arthropoda</taxon>
        <taxon>Chelicerata</taxon>
        <taxon>Arachnida</taxon>
        <taxon>Acari</taxon>
        <taxon>Acariformes</taxon>
        <taxon>Sarcoptiformes</taxon>
        <taxon>Astigmata</taxon>
        <taxon>Psoroptidia</taxon>
        <taxon>Sarcoptoidea</taxon>
        <taxon>Sarcoptidae</taxon>
        <taxon>Sarcoptinae</taxon>
        <taxon>Sarcoptes</taxon>
    </lineage>
</organism>
<feature type="compositionally biased region" description="Polar residues" evidence="2">
    <location>
        <begin position="107"/>
        <end position="116"/>
    </location>
</feature>
<evidence type="ECO:0000256" key="1">
    <source>
        <dbReference type="SAM" id="Coils"/>
    </source>
</evidence>
<dbReference type="AlphaFoldDB" id="A0A132AEF4"/>
<dbReference type="OrthoDB" id="6284251at2759"/>
<protein>
    <submittedName>
        <fullName evidence="3">BAG family molecular chaperone regulator 2-like protein</fullName>
    </submittedName>
</protein>